<dbReference type="Proteomes" id="UP000886786">
    <property type="component" value="Unassembled WGS sequence"/>
</dbReference>
<accession>A0A9D1CZ11</accession>
<gene>
    <name evidence="1" type="ORF">IAB27_03650</name>
</gene>
<reference evidence="1" key="1">
    <citation type="submission" date="2020-10" db="EMBL/GenBank/DDBJ databases">
        <authorList>
            <person name="Gilroy R."/>
        </authorList>
    </citation>
    <scope>NUCLEOTIDE SEQUENCE</scope>
    <source>
        <strain evidence="1">CHK147-3167</strain>
    </source>
</reference>
<name>A0A9D1CZ11_9FIRM</name>
<sequence length="86" mass="9669">MKLFGKLKYVGKSFGAVSLTNNKIYDCVGYDEQGWVQIVDDSDEDYCYSATSPRPLDGSSEGGKWEPVEIYDDGLQKLFDKISTQK</sequence>
<organism evidence="1 2">
    <name type="scientific">Candidatus Coprosoma intestinipullorum</name>
    <dbReference type="NCBI Taxonomy" id="2840752"/>
    <lineage>
        <taxon>Bacteria</taxon>
        <taxon>Bacillati</taxon>
        <taxon>Bacillota</taxon>
        <taxon>Bacillota incertae sedis</taxon>
        <taxon>Candidatus Coprosoma</taxon>
    </lineage>
</organism>
<proteinExistence type="predicted"/>
<comment type="caution">
    <text evidence="1">The sequence shown here is derived from an EMBL/GenBank/DDBJ whole genome shotgun (WGS) entry which is preliminary data.</text>
</comment>
<dbReference type="AlphaFoldDB" id="A0A9D1CZ11"/>
<reference evidence="1" key="2">
    <citation type="journal article" date="2021" name="PeerJ">
        <title>Extensive microbial diversity within the chicken gut microbiome revealed by metagenomics and culture.</title>
        <authorList>
            <person name="Gilroy R."/>
            <person name="Ravi A."/>
            <person name="Getino M."/>
            <person name="Pursley I."/>
            <person name="Horton D.L."/>
            <person name="Alikhan N.F."/>
            <person name="Baker D."/>
            <person name="Gharbi K."/>
            <person name="Hall N."/>
            <person name="Watson M."/>
            <person name="Adriaenssens E.M."/>
            <person name="Foster-Nyarko E."/>
            <person name="Jarju S."/>
            <person name="Secka A."/>
            <person name="Antonio M."/>
            <person name="Oren A."/>
            <person name="Chaudhuri R.R."/>
            <person name="La Ragione R."/>
            <person name="Hildebrand F."/>
            <person name="Pallen M.J."/>
        </authorList>
    </citation>
    <scope>NUCLEOTIDE SEQUENCE</scope>
    <source>
        <strain evidence="1">CHK147-3167</strain>
    </source>
</reference>
<dbReference type="EMBL" id="DVFV01000069">
    <property type="protein sequence ID" value="HIQ90705.1"/>
    <property type="molecule type" value="Genomic_DNA"/>
</dbReference>
<evidence type="ECO:0000313" key="1">
    <source>
        <dbReference type="EMBL" id="HIQ90705.1"/>
    </source>
</evidence>
<protein>
    <submittedName>
        <fullName evidence="1">Uncharacterized protein</fullName>
    </submittedName>
</protein>
<evidence type="ECO:0000313" key="2">
    <source>
        <dbReference type="Proteomes" id="UP000886786"/>
    </source>
</evidence>